<reference evidence="2" key="2">
    <citation type="submission" date="2013-01" db="EMBL/GenBank/DDBJ databases">
        <title>The wheat powdery mildew genome reveals unique evolution of an obligate biotroph.</title>
        <authorList>
            <person name="Oberhaensli S."/>
            <person name="Wicker T."/>
            <person name="Keller B."/>
        </authorList>
    </citation>
    <scope>NUCLEOTIDE SEQUENCE</scope>
    <source>
        <strain evidence="2">96224</strain>
    </source>
</reference>
<dbReference type="AlphaFoldDB" id="A0A061HF86"/>
<protein>
    <submittedName>
        <fullName evidence="3">Bgt-3390</fullName>
    </submittedName>
</protein>
<name>A0A061HF86_BLUGR</name>
<reference evidence="4" key="1">
    <citation type="journal article" date="2013" name="Nat. Genet.">
        <title>The wheat powdery mildew genome shows the unique evolution of an obligate biotroph.</title>
        <authorList>
            <person name="Wicker T."/>
            <person name="Oberhaensli S."/>
            <person name="Parlange F."/>
            <person name="Buchmann J.P."/>
            <person name="Shatalina M."/>
            <person name="Roffler S."/>
            <person name="Ben-David R."/>
            <person name="Dolezel J."/>
            <person name="Simkova H."/>
            <person name="Schulze-Lefert P."/>
            <person name="Spanu P.D."/>
            <person name="Bruggmann R."/>
            <person name="Amselem J."/>
            <person name="Quesneville H."/>
            <person name="Ver Loren van Themaat E."/>
            <person name="Paape T."/>
            <person name="Shimizu K.K."/>
            <person name="Keller B."/>
        </authorList>
    </citation>
    <scope>NUCLEOTIDE SEQUENCE [LARGE SCALE GENOMIC DNA]</scope>
    <source>
        <strain evidence="4">96224</strain>
    </source>
</reference>
<gene>
    <name evidence="2" type="ORF">BGT96224_3390</name>
    <name evidence="3" type="ORF">BGT96224V2_LOCUS4939</name>
</gene>
<dbReference type="Proteomes" id="UP000053110">
    <property type="component" value="Unassembled WGS sequence"/>
</dbReference>
<dbReference type="OrthoDB" id="5399183at2759"/>
<feature type="region of interest" description="Disordered" evidence="1">
    <location>
        <begin position="1"/>
        <end position="50"/>
    </location>
</feature>
<organism evidence="3">
    <name type="scientific">Blumeria graminis f. sp. tritici 96224</name>
    <dbReference type="NCBI Taxonomy" id="1268274"/>
    <lineage>
        <taxon>Eukaryota</taxon>
        <taxon>Fungi</taxon>
        <taxon>Dikarya</taxon>
        <taxon>Ascomycota</taxon>
        <taxon>Pezizomycotina</taxon>
        <taxon>Leotiomycetes</taxon>
        <taxon>Erysiphales</taxon>
        <taxon>Erysiphaceae</taxon>
        <taxon>Blumeria</taxon>
    </lineage>
</organism>
<dbReference type="EMBL" id="UIGY01000144">
    <property type="protein sequence ID" value="SUZ11780.1"/>
    <property type="molecule type" value="Genomic_DNA"/>
</dbReference>
<feature type="region of interest" description="Disordered" evidence="1">
    <location>
        <begin position="514"/>
        <end position="534"/>
    </location>
</feature>
<accession>A0A061HF86</accession>
<proteinExistence type="predicted"/>
<evidence type="ECO:0000256" key="1">
    <source>
        <dbReference type="SAM" id="MobiDB-lite"/>
    </source>
</evidence>
<feature type="region of interest" description="Disordered" evidence="1">
    <location>
        <begin position="388"/>
        <end position="415"/>
    </location>
</feature>
<evidence type="ECO:0000313" key="3">
    <source>
        <dbReference type="EMBL" id="SUZ11780.1"/>
    </source>
</evidence>
<evidence type="ECO:0000313" key="4">
    <source>
        <dbReference type="Proteomes" id="UP000053110"/>
    </source>
</evidence>
<dbReference type="EMBL" id="KE375116">
    <property type="protein sequence ID" value="EPQ63491.1"/>
    <property type="molecule type" value="Genomic_DNA"/>
</dbReference>
<reference evidence="3" key="3">
    <citation type="submission" date="2018-07" db="EMBL/GenBank/DDBJ databases">
        <authorList>
            <person name="Quirk P.G."/>
            <person name="Krulwich T.A."/>
        </authorList>
    </citation>
    <scope>NUCLEOTIDE SEQUENCE</scope>
    <source>
        <strain evidence="3">96224</strain>
    </source>
</reference>
<dbReference type="HOGENOM" id="CLU_486650_0_0_1"/>
<sequence>MSKLKSEKAATRPSTKHGEKFSGADTSSDVESYAGVEQISDSEEDEPNVEHIEEQAIISSVDGGNPQYNPVLDFNQTWEGISEYTDGIDDMVLFGQDSIEGEWQTKTEEIVADEESDECTPTYRAGSLHFDSSDDEIEMFDDVFPDIFIDKDKLASSFRRQIDNDVSDDGSYWEPEGAEAMYNLPETNANEDIDISKNGNGEAYESDSSFSSGYETDVSGETTDDDLPSEYYTQPRHRTAHSSDIESDGEISHTPRLYSWKHTSDKPFATVSSNCKKMVLFNVRVSQTSSLRKILQPPLTIEPSSITCSSLINSNAGSPISAVHQTLINEDLNKILALGPLEPYYPWTNSTGDDIFSHGSSSLYDTDAENSFTDATVTNLDEFINFESDENTKCDENQEEQSSDSAEARNTIPKKTNVISNISDNQVHPLLSHFNRGVVGSWRQKQNIHQLLHRNIASPDSLAFGGNQFMEGTLKGVKSGRLRHANTPITPVRKQRAMSAITMKTISLATTAKNKRKYGDDEDGKVHKRNRALV</sequence>
<feature type="compositionally biased region" description="Basic and acidic residues" evidence="1">
    <location>
        <begin position="1"/>
        <end position="22"/>
    </location>
</feature>
<evidence type="ECO:0000313" key="2">
    <source>
        <dbReference type="EMBL" id="EPQ63491.1"/>
    </source>
</evidence>
<feature type="region of interest" description="Disordered" evidence="1">
    <location>
        <begin position="190"/>
        <end position="251"/>
    </location>
</feature>